<dbReference type="EC" id="3.1.11.6" evidence="1"/>
<evidence type="ECO:0000313" key="3">
    <source>
        <dbReference type="EMBL" id="KGO85916.1"/>
    </source>
</evidence>
<dbReference type="GO" id="GO:0008855">
    <property type="term" value="F:exodeoxyribonuclease VII activity"/>
    <property type="evidence" value="ECO:0007669"/>
    <property type="project" value="UniProtKB-UniRule"/>
</dbReference>
<proteinExistence type="inferred from homology"/>
<dbReference type="PANTHER" id="PTHR30008">
    <property type="entry name" value="EXODEOXYRIBONUCLEASE 7 LARGE SUBUNIT"/>
    <property type="match status" value="1"/>
</dbReference>
<reference evidence="3 4" key="1">
    <citation type="submission" date="2013-09" db="EMBL/GenBank/DDBJ databases">
        <authorList>
            <person name="Zeng Z."/>
            <person name="Chen C."/>
        </authorList>
    </citation>
    <scope>NUCLEOTIDE SEQUENCE [LARGE SCALE GENOMIC DNA]</scope>
    <source>
        <strain evidence="3 4">WB 3.3-2</strain>
    </source>
</reference>
<dbReference type="eggNOG" id="COG1570">
    <property type="taxonomic scope" value="Bacteria"/>
</dbReference>
<comment type="subcellular location">
    <subcellularLocation>
        <location evidence="1">Cytoplasm</location>
    </subcellularLocation>
</comment>
<dbReference type="Pfam" id="PF02601">
    <property type="entry name" value="Exonuc_VII_L"/>
    <property type="match status" value="1"/>
</dbReference>
<accession>A0A0A2M2S3</accession>
<evidence type="ECO:0000313" key="4">
    <source>
        <dbReference type="Proteomes" id="UP000030152"/>
    </source>
</evidence>
<dbReference type="PANTHER" id="PTHR30008:SF0">
    <property type="entry name" value="EXODEOXYRIBONUCLEASE 7 LARGE SUBUNIT"/>
    <property type="match status" value="1"/>
</dbReference>
<feature type="domain" description="Exonuclease VII large subunit C-terminal" evidence="2">
    <location>
        <begin position="153"/>
        <end position="464"/>
    </location>
</feature>
<keyword evidence="4" id="KW-1185">Reference proteome</keyword>
<keyword evidence="1" id="KW-0269">Exonuclease</keyword>
<organism evidence="3 4">
    <name type="scientific">Flavobacterium rivuli WB 3.3-2 = DSM 21788</name>
    <dbReference type="NCBI Taxonomy" id="1121895"/>
    <lineage>
        <taxon>Bacteria</taxon>
        <taxon>Pseudomonadati</taxon>
        <taxon>Bacteroidota</taxon>
        <taxon>Flavobacteriia</taxon>
        <taxon>Flavobacteriales</taxon>
        <taxon>Flavobacteriaceae</taxon>
        <taxon>Flavobacterium</taxon>
    </lineage>
</organism>
<dbReference type="InterPro" id="IPR020579">
    <property type="entry name" value="Exonuc_VII_lsu_C"/>
</dbReference>
<dbReference type="EMBL" id="JRLX01000015">
    <property type="protein sequence ID" value="KGO85916.1"/>
    <property type="molecule type" value="Genomic_DNA"/>
</dbReference>
<comment type="caution">
    <text evidence="3">The sequence shown here is derived from an EMBL/GenBank/DDBJ whole genome shotgun (WGS) entry which is preliminary data.</text>
</comment>
<comment type="similarity">
    <text evidence="1">Belongs to the XseA family.</text>
</comment>
<comment type="catalytic activity">
    <reaction evidence="1">
        <text>Exonucleolytic cleavage in either 5'- to 3'- or 3'- to 5'-direction to yield nucleoside 5'-phosphates.</text>
        <dbReference type="EC" id="3.1.11.6"/>
    </reaction>
</comment>
<gene>
    <name evidence="3" type="ORF">Q765_13880</name>
</gene>
<name>A0A0A2M2S3_9FLAO</name>
<protein>
    <recommendedName>
        <fullName evidence="1">Exodeoxyribonuclease 7 large subunit</fullName>
        <ecNumber evidence="1">3.1.11.6</ecNumber>
    </recommendedName>
</protein>
<dbReference type="Proteomes" id="UP000030152">
    <property type="component" value="Unassembled WGS sequence"/>
</dbReference>
<dbReference type="InterPro" id="IPR003753">
    <property type="entry name" value="Exonuc_VII_L"/>
</dbReference>
<keyword evidence="1" id="KW-0540">Nuclease</keyword>
<evidence type="ECO:0000256" key="1">
    <source>
        <dbReference type="RuleBase" id="RU004355"/>
    </source>
</evidence>
<evidence type="ECO:0000259" key="2">
    <source>
        <dbReference type="Pfam" id="PF02601"/>
    </source>
</evidence>
<keyword evidence="1" id="KW-0378">Hydrolase</keyword>
<dbReference type="NCBIfam" id="TIGR00237">
    <property type="entry name" value="xseA"/>
    <property type="match status" value="1"/>
</dbReference>
<dbReference type="AlphaFoldDB" id="A0A0A2M2S3"/>
<dbReference type="GO" id="GO:0009318">
    <property type="term" value="C:exodeoxyribonuclease VII complex"/>
    <property type="evidence" value="ECO:0007669"/>
    <property type="project" value="UniProtKB-UniRule"/>
</dbReference>
<dbReference type="STRING" id="1121895.GCA_000378485_03209"/>
<dbReference type="RefSeq" id="WP_020214375.1">
    <property type="nucleotide sequence ID" value="NZ_JRLX01000015.1"/>
</dbReference>
<sequence length="479" mass="53777">MSQFSNPIKLSQLSTLITDAVDVAFRNKSYWIIADVTNHSYKEAKNSHNFGLVEKDVNSHTIVAKVAGKAWGTSAVKIKDFENITGQRFTNNIQVLILVSIEYHAQYGLSVALLNIDPNFTLGVLEQQRKATLEMLVLRNKFIKKIGDGYLTGNNELRLNPVLQRIALISSSISAGSEDFRHTLDNNDYGYTYQVDDYFAGVQGEKNVQQFVDRLVAVYNSGVAYDAVVIVRGGGAQTDFLIFDNYRIARAVAKFPIPIITGIGHQKNETITDLMVHTKTKTPTKAAEFIVAHNRNFELSMILFQRNVVFRSQNLIAVAQQKLTILYYGLIESARNTSGVQKEKLIGLDHKVTEKAKSMIFSQQNKLISTAAKLAVRPLILLNDKKNEIRSQQENVRMFATAYLKKQNDTITNFEGAIRIMSPESTLKRGYAIIRKNDIIAFNGAGLEQGDDIEIIFAESILHATIKEKKEHNGRRNDL</sequence>
<dbReference type="GO" id="GO:0006308">
    <property type="term" value="P:DNA catabolic process"/>
    <property type="evidence" value="ECO:0007669"/>
    <property type="project" value="UniProtKB-UniRule"/>
</dbReference>
<dbReference type="GO" id="GO:0005737">
    <property type="term" value="C:cytoplasm"/>
    <property type="evidence" value="ECO:0007669"/>
    <property type="project" value="UniProtKB-SubCell"/>
</dbReference>